<feature type="domain" description="Peptidase M20 dimerisation" evidence="3">
    <location>
        <begin position="211"/>
        <end position="422"/>
    </location>
</feature>
<sequence>MAFFKWVSSFLLVLCLFGSATGLKLSESISSKFLREANESEVFNRMVEIRRQIHEYPETGYEEFNTSKLIRIELDSLNIPYDSPVAKTGVIGYVGTRKEPFVALRADMDALPIQERVEWEHRSKIDGKMHACGHDAHTAMLLGAARILKRHEEELKGTVLLVFQPAEEGGAGAKKVLESGLLDKVKAIFALHVASNSTVGEVWSRAGYYLAGSGSFKAEIIGKGGHAGLPHFTIDPVVAAASVILSLQHIISRETDPIDTQPSSWPPNSQPTVKDYATWLGLGVTWMEGGDSCEVLGEIHHFNGGSAHPLPRSPRRGRNGSEDYEWRSNHGRWVQCKTRHRSVHVMANEALSSHADVRTIPLQLFMRSSFTVFSVDLNYVITVSKLEGSTKTNVIPDKATISGSLRAFSTMGKLKKRVEEVIIAQAAVSKCNATVKFLEEKSPFYPAVNNDKRLYENFTRLAAEMVGPERVIESPQFMVSDDFAFYQEKIPGLYFGIGIMNATVGQVRVHSPYFQIAEEVFPYGAAFHASLAATFLSDYALGSQDNDPQLDEF</sequence>
<comment type="caution">
    <text evidence="4">The sequence shown here is derived from an EMBL/GenBank/DDBJ whole genome shotgun (WGS) entry which is preliminary data.</text>
</comment>
<feature type="region of interest" description="Disordered" evidence="1">
    <location>
        <begin position="304"/>
        <end position="324"/>
    </location>
</feature>
<dbReference type="Pfam" id="PF07687">
    <property type="entry name" value="M20_dimer"/>
    <property type="match status" value="1"/>
</dbReference>
<dbReference type="Proteomes" id="UP001187192">
    <property type="component" value="Unassembled WGS sequence"/>
</dbReference>
<evidence type="ECO:0000313" key="4">
    <source>
        <dbReference type="EMBL" id="GMN37060.1"/>
    </source>
</evidence>
<dbReference type="EMBL" id="BTGU01000006">
    <property type="protein sequence ID" value="GMN37060.1"/>
    <property type="molecule type" value="Genomic_DNA"/>
</dbReference>
<evidence type="ECO:0000259" key="3">
    <source>
        <dbReference type="Pfam" id="PF07687"/>
    </source>
</evidence>
<gene>
    <name evidence="4" type="ORF">TIFTF001_006502</name>
</gene>
<accession>A0AA88CYS9</accession>
<evidence type="ECO:0000256" key="2">
    <source>
        <dbReference type="SAM" id="SignalP"/>
    </source>
</evidence>
<dbReference type="GO" id="GO:0010179">
    <property type="term" value="F:IAA-Ala conjugate hydrolase activity"/>
    <property type="evidence" value="ECO:0007669"/>
    <property type="project" value="TreeGrafter"/>
</dbReference>
<reference evidence="4" key="1">
    <citation type="submission" date="2023-07" db="EMBL/GenBank/DDBJ databases">
        <title>draft genome sequence of fig (Ficus carica).</title>
        <authorList>
            <person name="Takahashi T."/>
            <person name="Nishimura K."/>
        </authorList>
    </citation>
    <scope>NUCLEOTIDE SEQUENCE</scope>
</reference>
<dbReference type="Pfam" id="PF01546">
    <property type="entry name" value="Peptidase_M20"/>
    <property type="match status" value="1"/>
</dbReference>
<dbReference type="InterPro" id="IPR036264">
    <property type="entry name" value="Bact_exopeptidase_dim_dom"/>
</dbReference>
<protein>
    <recommendedName>
        <fullName evidence="3">Peptidase M20 dimerisation domain-containing protein</fullName>
    </recommendedName>
</protein>
<dbReference type="SUPFAM" id="SSF55031">
    <property type="entry name" value="Bacterial exopeptidase dimerisation domain"/>
    <property type="match status" value="2"/>
</dbReference>
<dbReference type="InterPro" id="IPR017439">
    <property type="entry name" value="Amidohydrolase"/>
</dbReference>
<organism evidence="4 5">
    <name type="scientific">Ficus carica</name>
    <name type="common">Common fig</name>
    <dbReference type="NCBI Taxonomy" id="3494"/>
    <lineage>
        <taxon>Eukaryota</taxon>
        <taxon>Viridiplantae</taxon>
        <taxon>Streptophyta</taxon>
        <taxon>Embryophyta</taxon>
        <taxon>Tracheophyta</taxon>
        <taxon>Spermatophyta</taxon>
        <taxon>Magnoliopsida</taxon>
        <taxon>eudicotyledons</taxon>
        <taxon>Gunneridae</taxon>
        <taxon>Pentapetalae</taxon>
        <taxon>rosids</taxon>
        <taxon>fabids</taxon>
        <taxon>Rosales</taxon>
        <taxon>Moraceae</taxon>
        <taxon>Ficeae</taxon>
        <taxon>Ficus</taxon>
    </lineage>
</organism>
<feature type="chain" id="PRO_5041657169" description="Peptidase M20 dimerisation domain-containing protein" evidence="2">
    <location>
        <begin position="23"/>
        <end position="553"/>
    </location>
</feature>
<dbReference type="SUPFAM" id="SSF53187">
    <property type="entry name" value="Zn-dependent exopeptidases"/>
    <property type="match status" value="1"/>
</dbReference>
<evidence type="ECO:0000256" key="1">
    <source>
        <dbReference type="SAM" id="MobiDB-lite"/>
    </source>
</evidence>
<evidence type="ECO:0000313" key="5">
    <source>
        <dbReference type="Proteomes" id="UP001187192"/>
    </source>
</evidence>
<dbReference type="NCBIfam" id="TIGR01891">
    <property type="entry name" value="amidohydrolases"/>
    <property type="match status" value="1"/>
</dbReference>
<dbReference type="Gene3D" id="3.40.630.10">
    <property type="entry name" value="Zn peptidases"/>
    <property type="match status" value="2"/>
</dbReference>
<dbReference type="InterPro" id="IPR002933">
    <property type="entry name" value="Peptidase_M20"/>
</dbReference>
<keyword evidence="2" id="KW-0732">Signal</keyword>
<dbReference type="PANTHER" id="PTHR11014:SF147">
    <property type="entry name" value="PEPTIDASE M20 DIMERISATION DOMAIN-CONTAINING PROTEIN"/>
    <property type="match status" value="1"/>
</dbReference>
<dbReference type="PANTHER" id="PTHR11014">
    <property type="entry name" value="PEPTIDASE M20 FAMILY MEMBER"/>
    <property type="match status" value="1"/>
</dbReference>
<dbReference type="AlphaFoldDB" id="A0AA88CYS9"/>
<dbReference type="GO" id="GO:0005783">
    <property type="term" value="C:endoplasmic reticulum"/>
    <property type="evidence" value="ECO:0007669"/>
    <property type="project" value="TreeGrafter"/>
</dbReference>
<dbReference type="InterPro" id="IPR011650">
    <property type="entry name" value="Peptidase_M20_dimer"/>
</dbReference>
<feature type="signal peptide" evidence="2">
    <location>
        <begin position="1"/>
        <end position="22"/>
    </location>
</feature>
<name>A0AA88CYS9_FICCA</name>
<keyword evidence="5" id="KW-1185">Reference proteome</keyword>
<dbReference type="GO" id="GO:0009850">
    <property type="term" value="P:auxin metabolic process"/>
    <property type="evidence" value="ECO:0007669"/>
    <property type="project" value="TreeGrafter"/>
</dbReference>
<proteinExistence type="predicted"/>